<feature type="region of interest" description="Disordered" evidence="1">
    <location>
        <begin position="75"/>
        <end position="118"/>
    </location>
</feature>
<dbReference type="Proteomes" id="UP001303889">
    <property type="component" value="Unassembled WGS sequence"/>
</dbReference>
<keyword evidence="2" id="KW-0472">Membrane</keyword>
<protein>
    <submittedName>
        <fullName evidence="3">Uncharacterized protein</fullName>
    </submittedName>
</protein>
<comment type="caution">
    <text evidence="3">The sequence shown here is derived from an EMBL/GenBank/DDBJ whole genome shotgun (WGS) entry which is preliminary data.</text>
</comment>
<feature type="transmembrane region" description="Helical" evidence="2">
    <location>
        <begin position="14"/>
        <end position="35"/>
    </location>
</feature>
<gene>
    <name evidence="3" type="ORF">C8A05DRAFT_39748</name>
</gene>
<reference evidence="3" key="2">
    <citation type="submission" date="2023-05" db="EMBL/GenBank/DDBJ databases">
        <authorList>
            <consortium name="Lawrence Berkeley National Laboratory"/>
            <person name="Steindorff A."/>
            <person name="Hensen N."/>
            <person name="Bonometti L."/>
            <person name="Westerberg I."/>
            <person name="Brannstrom I.O."/>
            <person name="Guillou S."/>
            <person name="Cros-Aarteil S."/>
            <person name="Calhoun S."/>
            <person name="Haridas S."/>
            <person name="Kuo A."/>
            <person name="Mondo S."/>
            <person name="Pangilinan J."/>
            <person name="Riley R."/>
            <person name="Labutti K."/>
            <person name="Andreopoulos B."/>
            <person name="Lipzen A."/>
            <person name="Chen C."/>
            <person name="Yanf M."/>
            <person name="Daum C."/>
            <person name="Ng V."/>
            <person name="Clum A."/>
            <person name="Ohm R."/>
            <person name="Martin F."/>
            <person name="Silar P."/>
            <person name="Natvig D."/>
            <person name="Lalanne C."/>
            <person name="Gautier V."/>
            <person name="Ament-Velasquez S.L."/>
            <person name="Kruys A."/>
            <person name="Hutchinson M.I."/>
            <person name="Powell A.J."/>
            <person name="Barry K."/>
            <person name="Miller A.N."/>
            <person name="Grigoriev I.V."/>
            <person name="Debuchy R."/>
            <person name="Gladieux P."/>
            <person name="Thoren M.H."/>
            <person name="Johannesson H."/>
        </authorList>
    </citation>
    <scope>NUCLEOTIDE SEQUENCE</scope>
    <source>
        <strain evidence="3">CBS 103.79</strain>
    </source>
</reference>
<keyword evidence="2" id="KW-0812">Transmembrane</keyword>
<dbReference type="AlphaFoldDB" id="A0AAN6M8I7"/>
<name>A0AAN6M8I7_9PEZI</name>
<dbReference type="EMBL" id="MU856443">
    <property type="protein sequence ID" value="KAK3896707.1"/>
    <property type="molecule type" value="Genomic_DNA"/>
</dbReference>
<keyword evidence="2" id="KW-1133">Transmembrane helix</keyword>
<keyword evidence="4" id="KW-1185">Reference proteome</keyword>
<accession>A0AAN6M8I7</accession>
<evidence type="ECO:0000256" key="2">
    <source>
        <dbReference type="SAM" id="Phobius"/>
    </source>
</evidence>
<evidence type="ECO:0000313" key="3">
    <source>
        <dbReference type="EMBL" id="KAK3896707.1"/>
    </source>
</evidence>
<proteinExistence type="predicted"/>
<feature type="non-terminal residue" evidence="3">
    <location>
        <position position="1"/>
    </location>
</feature>
<evidence type="ECO:0000256" key="1">
    <source>
        <dbReference type="SAM" id="MobiDB-lite"/>
    </source>
</evidence>
<evidence type="ECO:0000313" key="4">
    <source>
        <dbReference type="Proteomes" id="UP001303889"/>
    </source>
</evidence>
<reference evidence="3" key="1">
    <citation type="journal article" date="2023" name="Mol. Phylogenet. Evol.">
        <title>Genome-scale phylogeny and comparative genomics of the fungal order Sordariales.</title>
        <authorList>
            <person name="Hensen N."/>
            <person name="Bonometti L."/>
            <person name="Westerberg I."/>
            <person name="Brannstrom I.O."/>
            <person name="Guillou S."/>
            <person name="Cros-Aarteil S."/>
            <person name="Calhoun S."/>
            <person name="Haridas S."/>
            <person name="Kuo A."/>
            <person name="Mondo S."/>
            <person name="Pangilinan J."/>
            <person name="Riley R."/>
            <person name="LaButti K."/>
            <person name="Andreopoulos B."/>
            <person name="Lipzen A."/>
            <person name="Chen C."/>
            <person name="Yan M."/>
            <person name="Daum C."/>
            <person name="Ng V."/>
            <person name="Clum A."/>
            <person name="Steindorff A."/>
            <person name="Ohm R.A."/>
            <person name="Martin F."/>
            <person name="Silar P."/>
            <person name="Natvig D.O."/>
            <person name="Lalanne C."/>
            <person name="Gautier V."/>
            <person name="Ament-Velasquez S.L."/>
            <person name="Kruys A."/>
            <person name="Hutchinson M.I."/>
            <person name="Powell A.J."/>
            <person name="Barry K."/>
            <person name="Miller A.N."/>
            <person name="Grigoriev I.V."/>
            <person name="Debuchy R."/>
            <person name="Gladieux P."/>
            <person name="Hiltunen Thoren M."/>
            <person name="Johannesson H."/>
        </authorList>
    </citation>
    <scope>NUCLEOTIDE SEQUENCE</scope>
    <source>
        <strain evidence="3">CBS 103.79</strain>
    </source>
</reference>
<sequence>DKALEAAILGKSRAIVAFNGFTFIAHFALFVIGCYETNIRNRMPRTVYVMQPMYGSPQAIPAAYQQIGSYAPQPQYGQPQYGQPQYGQPMVPPQGQGQGQAYMAPAPGQGGFPAQPAPVAVATEPKGVERFA</sequence>
<organism evidence="3 4">
    <name type="scientific">Staphylotrichum tortipilum</name>
    <dbReference type="NCBI Taxonomy" id="2831512"/>
    <lineage>
        <taxon>Eukaryota</taxon>
        <taxon>Fungi</taxon>
        <taxon>Dikarya</taxon>
        <taxon>Ascomycota</taxon>
        <taxon>Pezizomycotina</taxon>
        <taxon>Sordariomycetes</taxon>
        <taxon>Sordariomycetidae</taxon>
        <taxon>Sordariales</taxon>
        <taxon>Chaetomiaceae</taxon>
        <taxon>Staphylotrichum</taxon>
    </lineage>
</organism>